<proteinExistence type="predicted"/>
<comment type="caution">
    <text evidence="1">The sequence shown here is derived from an EMBL/GenBank/DDBJ whole genome shotgun (WGS) entry which is preliminary data.</text>
</comment>
<evidence type="ECO:0000313" key="1">
    <source>
        <dbReference type="EMBL" id="KAF0766858.1"/>
    </source>
</evidence>
<sequence length="33" mass="3761">MGENRLNGLAHLSIHREIPIKSSEVVDVFSRKK</sequence>
<protein>
    <submittedName>
        <fullName evidence="1">52 kDa repressor of the inhibitor of the protein kinase-like</fullName>
    </submittedName>
</protein>
<dbReference type="EMBL" id="VUJU01001090">
    <property type="protein sequence ID" value="KAF0766858.1"/>
    <property type="molecule type" value="Genomic_DNA"/>
</dbReference>
<evidence type="ECO:0000313" key="2">
    <source>
        <dbReference type="Proteomes" id="UP000478052"/>
    </source>
</evidence>
<keyword evidence="2" id="KW-1185">Reference proteome</keyword>
<name>A0A6G0Z8N2_APHCR</name>
<organism evidence="1 2">
    <name type="scientific">Aphis craccivora</name>
    <name type="common">Cowpea aphid</name>
    <dbReference type="NCBI Taxonomy" id="307492"/>
    <lineage>
        <taxon>Eukaryota</taxon>
        <taxon>Metazoa</taxon>
        <taxon>Ecdysozoa</taxon>
        <taxon>Arthropoda</taxon>
        <taxon>Hexapoda</taxon>
        <taxon>Insecta</taxon>
        <taxon>Pterygota</taxon>
        <taxon>Neoptera</taxon>
        <taxon>Paraneoptera</taxon>
        <taxon>Hemiptera</taxon>
        <taxon>Sternorrhyncha</taxon>
        <taxon>Aphidomorpha</taxon>
        <taxon>Aphidoidea</taxon>
        <taxon>Aphididae</taxon>
        <taxon>Aphidini</taxon>
        <taxon>Aphis</taxon>
        <taxon>Aphis</taxon>
    </lineage>
</organism>
<reference evidence="1 2" key="1">
    <citation type="submission" date="2019-08" db="EMBL/GenBank/DDBJ databases">
        <title>Whole genome of Aphis craccivora.</title>
        <authorList>
            <person name="Voronova N.V."/>
            <person name="Shulinski R.S."/>
            <person name="Bandarenka Y.V."/>
            <person name="Zhorov D.G."/>
            <person name="Warner D."/>
        </authorList>
    </citation>
    <scope>NUCLEOTIDE SEQUENCE [LARGE SCALE GENOMIC DNA]</scope>
    <source>
        <strain evidence="1">180601</strain>
        <tissue evidence="1">Whole Body</tissue>
    </source>
</reference>
<gene>
    <name evidence="1" type="ORF">FWK35_00002939</name>
</gene>
<dbReference type="Proteomes" id="UP000478052">
    <property type="component" value="Unassembled WGS sequence"/>
</dbReference>
<dbReference type="AlphaFoldDB" id="A0A6G0Z8N2"/>
<accession>A0A6G0Z8N2</accession>